<protein>
    <submittedName>
        <fullName evidence="10">ABC transporter ATP-binding protein</fullName>
    </submittedName>
</protein>
<evidence type="ECO:0000256" key="6">
    <source>
        <dbReference type="ARBA" id="ARBA00022840"/>
    </source>
</evidence>
<organism evidence="10 11">
    <name type="scientific">Dankookia rubra</name>
    <dbReference type="NCBI Taxonomy" id="1442381"/>
    <lineage>
        <taxon>Bacteria</taxon>
        <taxon>Pseudomonadati</taxon>
        <taxon>Pseudomonadota</taxon>
        <taxon>Alphaproteobacteria</taxon>
        <taxon>Acetobacterales</taxon>
        <taxon>Roseomonadaceae</taxon>
        <taxon>Dankookia</taxon>
    </lineage>
</organism>
<dbReference type="AlphaFoldDB" id="A0A4R5QJE0"/>
<evidence type="ECO:0000313" key="11">
    <source>
        <dbReference type="Proteomes" id="UP000295096"/>
    </source>
</evidence>
<dbReference type="SUPFAM" id="SSF52540">
    <property type="entry name" value="P-loop containing nucleoside triphosphate hydrolases"/>
    <property type="match status" value="1"/>
</dbReference>
<evidence type="ECO:0000259" key="9">
    <source>
        <dbReference type="PROSITE" id="PS50893"/>
    </source>
</evidence>
<keyword evidence="8" id="KW-0472">Membrane</keyword>
<dbReference type="PROSITE" id="PS50893">
    <property type="entry name" value="ABC_TRANSPORTER_2"/>
    <property type="match status" value="1"/>
</dbReference>
<dbReference type="InterPro" id="IPR017871">
    <property type="entry name" value="ABC_transporter-like_CS"/>
</dbReference>
<proteinExistence type="inferred from homology"/>
<gene>
    <name evidence="10" type="ORF">E2C06_09550</name>
</gene>
<name>A0A4R5QJE0_9PROT</name>
<keyword evidence="3" id="KW-1003">Cell membrane</keyword>
<dbReference type="OrthoDB" id="7336028at2"/>
<dbReference type="RefSeq" id="WP_133288368.1">
    <property type="nucleotide sequence ID" value="NZ_SMSJ01000008.1"/>
</dbReference>
<keyword evidence="7" id="KW-1278">Translocase</keyword>
<keyword evidence="5" id="KW-0547">Nucleotide-binding</keyword>
<dbReference type="InterPro" id="IPR003439">
    <property type="entry name" value="ABC_transporter-like_ATP-bd"/>
</dbReference>
<dbReference type="PROSITE" id="PS00211">
    <property type="entry name" value="ABC_TRANSPORTER_1"/>
    <property type="match status" value="1"/>
</dbReference>
<feature type="domain" description="ABC transporter" evidence="9">
    <location>
        <begin position="7"/>
        <end position="238"/>
    </location>
</feature>
<dbReference type="CDD" id="cd03293">
    <property type="entry name" value="ABC_NrtD_SsuB_transporters"/>
    <property type="match status" value="1"/>
</dbReference>
<evidence type="ECO:0000256" key="2">
    <source>
        <dbReference type="ARBA" id="ARBA00022448"/>
    </source>
</evidence>
<dbReference type="Gene3D" id="3.40.50.300">
    <property type="entry name" value="P-loop containing nucleotide triphosphate hydrolases"/>
    <property type="match status" value="1"/>
</dbReference>
<evidence type="ECO:0000256" key="8">
    <source>
        <dbReference type="ARBA" id="ARBA00023136"/>
    </source>
</evidence>
<evidence type="ECO:0000256" key="3">
    <source>
        <dbReference type="ARBA" id="ARBA00022475"/>
    </source>
</evidence>
<evidence type="ECO:0000313" key="10">
    <source>
        <dbReference type="EMBL" id="TDH62919.1"/>
    </source>
</evidence>
<dbReference type="SMART" id="SM00382">
    <property type="entry name" value="AAA"/>
    <property type="match status" value="1"/>
</dbReference>
<dbReference type="Pfam" id="PF00005">
    <property type="entry name" value="ABC_tran"/>
    <property type="match status" value="1"/>
</dbReference>
<accession>A0A4R5QJE0</accession>
<evidence type="ECO:0000256" key="4">
    <source>
        <dbReference type="ARBA" id="ARBA00022519"/>
    </source>
</evidence>
<dbReference type="InterPro" id="IPR050166">
    <property type="entry name" value="ABC_transporter_ATP-bind"/>
</dbReference>
<evidence type="ECO:0000256" key="1">
    <source>
        <dbReference type="ARBA" id="ARBA00005417"/>
    </source>
</evidence>
<sequence>MSEPGFVRFDEVSVRYGEGAGSVLALERADLSFARGDFVCIVGPSGCGKTTMMQTLAGFLAPTGGAVSLAGKPVTGPAPERGVVFQQPTLFPWMSVAANAGFGPRMRGENPAEAKARVERWLRTTGLWEFRDRYPYELSGGMQQRLAIARALCNEPLVLLMDEPFGALDALTREHMQEELHAVWRRTGMTVVFITHSVEEAVYLGTEVVVMSPRPGRIVERIPLPFARDESAADIRAVKSSPDFIRARERVLSLIWGMQHDA</sequence>
<keyword evidence="11" id="KW-1185">Reference proteome</keyword>
<keyword evidence="6 10" id="KW-0067">ATP-binding</keyword>
<dbReference type="GO" id="GO:0016887">
    <property type="term" value="F:ATP hydrolysis activity"/>
    <property type="evidence" value="ECO:0007669"/>
    <property type="project" value="InterPro"/>
</dbReference>
<keyword evidence="4" id="KW-0997">Cell inner membrane</keyword>
<dbReference type="PANTHER" id="PTHR42788">
    <property type="entry name" value="TAURINE IMPORT ATP-BINDING PROTEIN-RELATED"/>
    <property type="match status" value="1"/>
</dbReference>
<dbReference type="PANTHER" id="PTHR42788:SF18">
    <property type="entry name" value="TAURINE IMPORT ATP-BINDING PROTEIN TAUB"/>
    <property type="match status" value="1"/>
</dbReference>
<comment type="similarity">
    <text evidence="1">Belongs to the ABC transporter superfamily.</text>
</comment>
<dbReference type="GO" id="GO:0005524">
    <property type="term" value="F:ATP binding"/>
    <property type="evidence" value="ECO:0007669"/>
    <property type="project" value="UniProtKB-KW"/>
</dbReference>
<comment type="caution">
    <text evidence="10">The sequence shown here is derived from an EMBL/GenBank/DDBJ whole genome shotgun (WGS) entry which is preliminary data.</text>
</comment>
<dbReference type="InterPro" id="IPR027417">
    <property type="entry name" value="P-loop_NTPase"/>
</dbReference>
<dbReference type="EMBL" id="SMSJ01000008">
    <property type="protein sequence ID" value="TDH62919.1"/>
    <property type="molecule type" value="Genomic_DNA"/>
</dbReference>
<dbReference type="Proteomes" id="UP000295096">
    <property type="component" value="Unassembled WGS sequence"/>
</dbReference>
<evidence type="ECO:0000256" key="7">
    <source>
        <dbReference type="ARBA" id="ARBA00022967"/>
    </source>
</evidence>
<evidence type="ECO:0000256" key="5">
    <source>
        <dbReference type="ARBA" id="ARBA00022741"/>
    </source>
</evidence>
<keyword evidence="2" id="KW-0813">Transport</keyword>
<reference evidence="10 11" key="1">
    <citation type="journal article" date="2016" name="J. Microbiol.">
        <title>Dankookia rubra gen. nov., sp. nov., an alphaproteobacterium isolated from sediment of a shallow stream.</title>
        <authorList>
            <person name="Kim W.H."/>
            <person name="Kim D.H."/>
            <person name="Kang K."/>
            <person name="Ahn T.Y."/>
        </authorList>
    </citation>
    <scope>NUCLEOTIDE SEQUENCE [LARGE SCALE GENOMIC DNA]</scope>
    <source>
        <strain evidence="10 11">JCM30602</strain>
    </source>
</reference>
<dbReference type="InterPro" id="IPR003593">
    <property type="entry name" value="AAA+_ATPase"/>
</dbReference>